<dbReference type="SUPFAM" id="SSF50249">
    <property type="entry name" value="Nucleic acid-binding proteins"/>
    <property type="match status" value="1"/>
</dbReference>
<dbReference type="PANTHER" id="PTHR10947:SF0">
    <property type="entry name" value="PHENYLALANINE--TRNA LIGASE BETA SUBUNIT"/>
    <property type="match status" value="1"/>
</dbReference>
<dbReference type="GO" id="GO:0006432">
    <property type="term" value="P:phenylalanyl-tRNA aminoacylation"/>
    <property type="evidence" value="ECO:0007669"/>
    <property type="project" value="InterPro"/>
</dbReference>
<dbReference type="PANTHER" id="PTHR10947">
    <property type="entry name" value="PHENYLALANYL-TRNA SYNTHETASE BETA CHAIN AND LEUCINE-RICH REPEAT-CONTAINING PROTEIN 47"/>
    <property type="match status" value="1"/>
</dbReference>
<evidence type="ECO:0000313" key="2">
    <source>
        <dbReference type="EMBL" id="GAI08738.1"/>
    </source>
</evidence>
<name>X1KPX5_9ZZZZ</name>
<dbReference type="GO" id="GO:0004826">
    <property type="term" value="F:phenylalanine-tRNA ligase activity"/>
    <property type="evidence" value="ECO:0007669"/>
    <property type="project" value="InterPro"/>
</dbReference>
<feature type="non-terminal residue" evidence="2">
    <location>
        <position position="1"/>
    </location>
</feature>
<dbReference type="Gene3D" id="3.30.56.10">
    <property type="match status" value="1"/>
</dbReference>
<sequence length="185" mass="20141">SQEGIMILPIEAPVGTPLADYLGDVIFDLDVTPNRPDCLCVIGVAREIAALTGQSLHLPEIDYEEAASPIDQQISVEITAPDLCPRYCASLITGVKVAESSGWLQQRLLKCGMRPINNVVDITNYVMLEYGQPLHAFDYHRIRGRRIIVRRATDGEAIVTLDGVERVLSGDMLVIADKDGAVAIA</sequence>
<dbReference type="InterPro" id="IPR005146">
    <property type="entry name" value="B3/B4_tRNA-bd"/>
</dbReference>
<dbReference type="GO" id="GO:0003723">
    <property type="term" value="F:RNA binding"/>
    <property type="evidence" value="ECO:0007669"/>
    <property type="project" value="InterPro"/>
</dbReference>
<proteinExistence type="predicted"/>
<gene>
    <name evidence="2" type="ORF">S06H3_23584</name>
</gene>
<dbReference type="EMBL" id="BARV01012854">
    <property type="protein sequence ID" value="GAI08738.1"/>
    <property type="molecule type" value="Genomic_DNA"/>
</dbReference>
<dbReference type="SUPFAM" id="SSF56037">
    <property type="entry name" value="PheT/TilS domain"/>
    <property type="match status" value="1"/>
</dbReference>
<dbReference type="AlphaFoldDB" id="X1KPX5"/>
<dbReference type="InterPro" id="IPR012340">
    <property type="entry name" value="NA-bd_OB-fold"/>
</dbReference>
<reference evidence="2" key="1">
    <citation type="journal article" date="2014" name="Front. Microbiol.">
        <title>High frequency of phylogenetically diverse reductive dehalogenase-homologous genes in deep subseafloor sedimentary metagenomes.</title>
        <authorList>
            <person name="Kawai M."/>
            <person name="Futagami T."/>
            <person name="Toyoda A."/>
            <person name="Takaki Y."/>
            <person name="Nishi S."/>
            <person name="Hori S."/>
            <person name="Arai W."/>
            <person name="Tsubouchi T."/>
            <person name="Morono Y."/>
            <person name="Uchiyama I."/>
            <person name="Ito T."/>
            <person name="Fujiyama A."/>
            <person name="Inagaki F."/>
            <person name="Takami H."/>
        </authorList>
    </citation>
    <scope>NUCLEOTIDE SEQUENCE</scope>
    <source>
        <strain evidence="2">Expedition CK06-06</strain>
    </source>
</reference>
<comment type="caution">
    <text evidence="2">The sequence shown here is derived from an EMBL/GenBank/DDBJ whole genome shotgun (WGS) entry which is preliminary data.</text>
</comment>
<evidence type="ECO:0000259" key="1">
    <source>
        <dbReference type="SMART" id="SM00873"/>
    </source>
</evidence>
<protein>
    <recommendedName>
        <fullName evidence="1">B3/B4 tRNA-binding domain-containing protein</fullName>
    </recommendedName>
</protein>
<accession>X1KPX5</accession>
<dbReference type="Gene3D" id="3.50.40.10">
    <property type="entry name" value="Phenylalanyl-trna Synthetase, Chain B, domain 3"/>
    <property type="match status" value="1"/>
</dbReference>
<feature type="non-terminal residue" evidence="2">
    <location>
        <position position="185"/>
    </location>
</feature>
<dbReference type="GO" id="GO:0009328">
    <property type="term" value="C:phenylalanine-tRNA ligase complex"/>
    <property type="evidence" value="ECO:0007669"/>
    <property type="project" value="TreeGrafter"/>
</dbReference>
<dbReference type="Pfam" id="PF03483">
    <property type="entry name" value="B3_4"/>
    <property type="match status" value="1"/>
</dbReference>
<dbReference type="InterPro" id="IPR045060">
    <property type="entry name" value="Phe-tRNA-ligase_IIc_bsu"/>
</dbReference>
<organism evidence="2">
    <name type="scientific">marine sediment metagenome</name>
    <dbReference type="NCBI Taxonomy" id="412755"/>
    <lineage>
        <taxon>unclassified sequences</taxon>
        <taxon>metagenomes</taxon>
        <taxon>ecological metagenomes</taxon>
    </lineage>
</organism>
<dbReference type="InterPro" id="IPR020825">
    <property type="entry name" value="Phe-tRNA_synthase-like_B3/B4"/>
</dbReference>
<dbReference type="SMART" id="SM00873">
    <property type="entry name" value="B3_4"/>
    <property type="match status" value="1"/>
</dbReference>
<feature type="domain" description="B3/B4 tRNA-binding" evidence="1">
    <location>
        <begin position="83"/>
        <end position="185"/>
    </location>
</feature>